<comment type="similarity">
    <text evidence="2">Belongs to the outer membrane factor (OMF) (TC 1.B.17) family.</text>
</comment>
<evidence type="ECO:0000256" key="1">
    <source>
        <dbReference type="ARBA" id="ARBA00004442"/>
    </source>
</evidence>
<dbReference type="GO" id="GO:0015562">
    <property type="term" value="F:efflux transmembrane transporter activity"/>
    <property type="evidence" value="ECO:0007669"/>
    <property type="project" value="InterPro"/>
</dbReference>
<dbReference type="Proteomes" id="UP000027318">
    <property type="component" value="Unassembled WGS sequence"/>
</dbReference>
<dbReference type="SUPFAM" id="SSF56954">
    <property type="entry name" value="Outer membrane efflux proteins (OEP)"/>
    <property type="match status" value="1"/>
</dbReference>
<feature type="domain" description="AMIN" evidence="8">
    <location>
        <begin position="234"/>
        <end position="308"/>
    </location>
</feature>
<comment type="subcellular location">
    <subcellularLocation>
        <location evidence="1">Cell outer membrane</location>
    </subcellularLocation>
</comment>
<dbReference type="EMBL" id="JMSZ01000032">
    <property type="protein sequence ID" value="KDE39345.1"/>
    <property type="molecule type" value="Genomic_DNA"/>
</dbReference>
<protein>
    <submittedName>
        <fullName evidence="9">Type I secretion outer membrane protein, TolC</fullName>
    </submittedName>
</protein>
<evidence type="ECO:0000256" key="4">
    <source>
        <dbReference type="ARBA" id="ARBA00022452"/>
    </source>
</evidence>
<evidence type="ECO:0000256" key="2">
    <source>
        <dbReference type="ARBA" id="ARBA00007613"/>
    </source>
</evidence>
<evidence type="ECO:0000259" key="8">
    <source>
        <dbReference type="Pfam" id="PF11741"/>
    </source>
</evidence>
<keyword evidence="4" id="KW-1134">Transmembrane beta strand</keyword>
<dbReference type="OrthoDB" id="9813458at2"/>
<comment type="caution">
    <text evidence="9">The sequence shown here is derived from an EMBL/GenBank/DDBJ whole genome shotgun (WGS) entry which is preliminary data.</text>
</comment>
<accession>A0A063Y2E9</accession>
<dbReference type="InterPro" id="IPR003423">
    <property type="entry name" value="OMP_efflux"/>
</dbReference>
<dbReference type="Gene3D" id="2.60.40.3500">
    <property type="match status" value="1"/>
</dbReference>
<name>A0A063Y2E9_9GAMM</name>
<dbReference type="GO" id="GO:0015288">
    <property type="term" value="F:porin activity"/>
    <property type="evidence" value="ECO:0007669"/>
    <property type="project" value="TreeGrafter"/>
</dbReference>
<keyword evidence="3" id="KW-0813">Transport</keyword>
<dbReference type="PANTHER" id="PTHR30026:SF20">
    <property type="entry name" value="OUTER MEMBRANE PROTEIN TOLC"/>
    <property type="match status" value="1"/>
</dbReference>
<evidence type="ECO:0000256" key="6">
    <source>
        <dbReference type="ARBA" id="ARBA00023136"/>
    </source>
</evidence>
<dbReference type="InterPro" id="IPR051906">
    <property type="entry name" value="TolC-like"/>
</dbReference>
<reference evidence="9 10" key="1">
    <citation type="journal article" date="2005" name="Int. J. Syst. Evol. Microbiol.">
        <title>Nitrincola lacisaponensis gen. nov., sp. nov., a novel alkaliphilic bacterium isolated from an alkaline, saline lake.</title>
        <authorList>
            <person name="Dimitriu P.A."/>
            <person name="Shukla S.K."/>
            <person name="Conradt J."/>
            <person name="Marquez M.C."/>
            <person name="Ventosa A."/>
            <person name="Maglia A."/>
            <person name="Peyton B.M."/>
            <person name="Pinkart H.C."/>
            <person name="Mormile M.R."/>
        </authorList>
    </citation>
    <scope>NUCLEOTIDE SEQUENCE [LARGE SCALE GENOMIC DNA]</scope>
    <source>
        <strain evidence="9 10">4CA</strain>
    </source>
</reference>
<evidence type="ECO:0000313" key="9">
    <source>
        <dbReference type="EMBL" id="KDE39345.1"/>
    </source>
</evidence>
<dbReference type="Pfam" id="PF11741">
    <property type="entry name" value="AMIN"/>
    <property type="match status" value="1"/>
</dbReference>
<evidence type="ECO:0000256" key="7">
    <source>
        <dbReference type="ARBA" id="ARBA00023237"/>
    </source>
</evidence>
<organism evidence="9 10">
    <name type="scientific">Nitrincola lacisaponensis</name>
    <dbReference type="NCBI Taxonomy" id="267850"/>
    <lineage>
        <taxon>Bacteria</taxon>
        <taxon>Pseudomonadati</taxon>
        <taxon>Pseudomonadota</taxon>
        <taxon>Gammaproteobacteria</taxon>
        <taxon>Oceanospirillales</taxon>
        <taxon>Oceanospirillaceae</taxon>
        <taxon>Nitrincola</taxon>
    </lineage>
</organism>
<dbReference type="STRING" id="267850.ADINL_2474"/>
<dbReference type="InterPro" id="IPR021731">
    <property type="entry name" value="AMIN_dom"/>
</dbReference>
<dbReference type="AlphaFoldDB" id="A0A063Y2E9"/>
<dbReference type="GO" id="GO:1990281">
    <property type="term" value="C:efflux pump complex"/>
    <property type="evidence" value="ECO:0007669"/>
    <property type="project" value="TreeGrafter"/>
</dbReference>
<dbReference type="Gene3D" id="1.20.1600.10">
    <property type="entry name" value="Outer membrane efflux proteins (OEP)"/>
    <property type="match status" value="1"/>
</dbReference>
<gene>
    <name evidence="9" type="ORF">ADINL_2474</name>
</gene>
<proteinExistence type="inferred from homology"/>
<dbReference type="Pfam" id="PF02321">
    <property type="entry name" value="OEP"/>
    <property type="match status" value="2"/>
</dbReference>
<keyword evidence="5" id="KW-0812">Transmembrane</keyword>
<keyword evidence="7" id="KW-0998">Cell outer membrane</keyword>
<dbReference type="RefSeq" id="WP_036548338.1">
    <property type="nucleotide sequence ID" value="NZ_JMSZ01000032.1"/>
</dbReference>
<dbReference type="GO" id="GO:0009279">
    <property type="term" value="C:cell outer membrane"/>
    <property type="evidence" value="ECO:0007669"/>
    <property type="project" value="UniProtKB-SubCell"/>
</dbReference>
<dbReference type="InterPro" id="IPR010130">
    <property type="entry name" value="T1SS_OMP_TolC"/>
</dbReference>
<evidence type="ECO:0000256" key="3">
    <source>
        <dbReference type="ARBA" id="ARBA00022448"/>
    </source>
</evidence>
<evidence type="ECO:0000256" key="5">
    <source>
        <dbReference type="ARBA" id="ARBA00022692"/>
    </source>
</evidence>
<keyword evidence="10" id="KW-1185">Reference proteome</keyword>
<evidence type="ECO:0000313" key="10">
    <source>
        <dbReference type="Proteomes" id="UP000027318"/>
    </source>
</evidence>
<dbReference type="PANTHER" id="PTHR30026">
    <property type="entry name" value="OUTER MEMBRANE PROTEIN TOLC"/>
    <property type="match status" value="1"/>
</dbReference>
<keyword evidence="6" id="KW-0472">Membrane</keyword>
<dbReference type="NCBIfam" id="TIGR01844">
    <property type="entry name" value="type_I_sec_TolC"/>
    <property type="match status" value="1"/>
</dbReference>
<sequence>MLSARAGEMAGAYLQENGQRLFIALTERADLQEWRQTGERLVQQHSLYHSASLQTLGERSHLIIDLARPVYLIDETLSLSVVGLVNWEMVFANRDDRIAPAALLDSIRADSRGGLIELTFTGHHDLITEVGFEQNPNQLIIELPGVDPRHYLRQANLQMPALLGMPDVQGTPNGHSRLVFSTQVPMDLVDAHTSIDPQTQRSRIHLLLVPDGVVSERSLLATDQLDRLELTQDAGRGLNLIIGRVGESRVNSYFLEAPGRLMVDFPGVSPEAVEQAVFDFAPDANYVQRIRYGETRLGSARIELTLHPGYAEQLSRQTVAHRDNYEFGTLVSLPEASRVLSEGDYPDDLQGIAYFERDTLRHLPRFDFSVQPSLTIGSVTLSGAEYRDGSALMALEPGQRFSLMGALDQAMSQDPAYQAARAEFRATQELIPQARSEYLPQVSFSYQYSAQNQNVLSSGSIPEERTSLSAQNASLTLTQPIYRPSSLIGLSQAEKAVQQAELALLAAEQALIMRIAEAYLNVLSAQDGLEVAKAEHEAIATQFRQTEISFRSGLASRSDLNEAQSLTALTRARMIEAQNRLDDAQLAVKEIIGAEVDSLHSFSADFRAAPPFPAQVEPWISAALDQNLSLQSRRMAEQIAGDQIRRQRADHLPTVDLFASTGYQDADKTLYSDSRQTVSNYEIGVRVNVPIFTGGRTSSLVREATARYEQSGYEAEQEYRRTERTVRSAFNGVTSSAEMLAALREGVLAQEVRLATRMRGFQAGLESTVAVLDAYQNYYAARRDFLQSRYDYLINRLVLKQSVGTLSRQDLADLDRLLEQH</sequence>